<comment type="function">
    <text evidence="1 8">Plays a role in efficient localization of neo-synthesized capsids to nuclear replication compartments, thereby controlling cleavage and packaging of virus genomic DNA.</text>
</comment>
<feature type="compositionally biased region" description="Low complexity" evidence="9">
    <location>
        <begin position="270"/>
        <end position="280"/>
    </location>
</feature>
<evidence type="ECO:0000256" key="8">
    <source>
        <dbReference type="RuleBase" id="RU364029"/>
    </source>
</evidence>
<evidence type="ECO:0000256" key="6">
    <source>
        <dbReference type="ARBA" id="ARBA00022833"/>
    </source>
</evidence>
<evidence type="ECO:0000256" key="4">
    <source>
        <dbReference type="ARBA" id="ARBA00022723"/>
    </source>
</evidence>
<evidence type="ECO:0000313" key="10">
    <source>
        <dbReference type="EMBL" id="WOL23311.1"/>
    </source>
</evidence>
<reference evidence="10" key="1">
    <citation type="submission" date="2024-06" db="EMBL/GenBank/DDBJ databases">
        <title>Multidecadal high mortality disease events in Australian domestic geese associated with an alphaherpesvirus, designated Anatid alphaherpesvirus 2.</title>
        <authorList>
            <person name="Kelly-Bosma M."/>
            <person name="Neave M.J."/>
        </authorList>
    </citation>
    <scope>NUCLEOTIDE SEQUENCE</scope>
    <source>
        <strain evidence="10">ACDP 22-00165</strain>
    </source>
</reference>
<proteinExistence type="inferred from homology"/>
<feature type="region of interest" description="Disordered" evidence="9">
    <location>
        <begin position="195"/>
        <end position="219"/>
    </location>
</feature>
<dbReference type="GO" id="GO:0019031">
    <property type="term" value="C:viral envelope"/>
    <property type="evidence" value="ECO:0007669"/>
    <property type="project" value="UniProtKB-KW"/>
</dbReference>
<keyword evidence="7 8" id="KW-1035">Host cytoplasm</keyword>
<dbReference type="PROSITE" id="PS51988">
    <property type="entry name" value="HERPESVIRUS_UL32"/>
    <property type="match status" value="1"/>
</dbReference>
<sequence>MSASRTPFSKYAGEAEGWAEGSLDADYCAFDPDLLATNDSLFNELLLAAHAIKISCAAGEDGDEGGDADDVDALAAVQSDLASFIDTAADAFALDRPCLVCRVLDVYRREYGLSALWMADYAFLCAKCLASPPCATVTFIAAFEFAYVMDKHYLERHGATLVGSYARRVLTYEDIQRHFFLHGCFRTDGGVPGRKQDDVVVSRPRPGRPAGGRTGPTSLGTAKVLYSNYSFLAQSATRAMMSTLADGPSDGSAMGAGPEGGEQAPHHHQQQYAAQAASSAAGGGRRARRASSLEASKAPPGGGQVREHTRPPGACGPAPSCRGCPTPLAVALAGWKECARSVECSPAPGRRGDSCALRASRADDDYEAEMTREASDCESPREADVTPAYAALFPPAPPPRAYYEEEDDEAGGDAASYEGEGDDERPETRGGEEEEDGALSASGDAANAWAYADLALLLLAGTGAAPVDATREFTSTAATVRKETVEAYWSDNRRGLLRDVAPRYARFYGEDAEPDLDLGPVMITPLKHARVRGGTSAECAICNMLLVKDYWLALRRLKRDIIAYSANNVGLFHSVCPALDEWAEENRLGADDGRRFVNLLKSAGHEAVYKHFFCDPMCAVRTAQTNPRVLFEHPRRFEGDELALYKARLASGNRFEGRVCAGLWALAYAFKTYQVFPPKPTALAAFVKDAGSLLQRHSIALVSLEHTIWNYV</sequence>
<keyword evidence="10" id="KW-0946">Virion</keyword>
<organism evidence="10">
    <name type="scientific">Anatid alphaherpesvirus 2</name>
    <dbReference type="NCBI Taxonomy" id="3080522"/>
    <lineage>
        <taxon>Viruses</taxon>
        <taxon>Duplodnaviria</taxon>
        <taxon>Heunggongvirae</taxon>
        <taxon>Peploviricota</taxon>
        <taxon>Herviviricetes</taxon>
        <taxon>Herpesvirales</taxon>
        <taxon>Orthoherpesviridae</taxon>
        <taxon>Alphaherpesvirinae</taxon>
    </lineage>
</organism>
<evidence type="ECO:0000256" key="3">
    <source>
        <dbReference type="ARBA" id="ARBA00022562"/>
    </source>
</evidence>
<evidence type="ECO:0000256" key="5">
    <source>
        <dbReference type="ARBA" id="ARBA00022771"/>
    </source>
</evidence>
<dbReference type="GO" id="GO:0042025">
    <property type="term" value="C:host cell nucleus"/>
    <property type="evidence" value="ECO:0007669"/>
    <property type="project" value="UniProtKB-SubCell"/>
</dbReference>
<evidence type="ECO:0000256" key="1">
    <source>
        <dbReference type="ARBA" id="ARBA00002104"/>
    </source>
</evidence>
<dbReference type="GO" id="GO:0030430">
    <property type="term" value="C:host cell cytoplasm"/>
    <property type="evidence" value="ECO:0007669"/>
    <property type="project" value="UniProtKB-SubCell"/>
</dbReference>
<keyword evidence="10" id="KW-0261">Viral envelope protein</keyword>
<keyword evidence="5" id="KW-0863">Zinc-finger</keyword>
<name>A0AAU0K6H1_9ALPH</name>
<protein>
    <recommendedName>
        <fullName evidence="8">Packaging protein UL32</fullName>
    </recommendedName>
</protein>
<dbReference type="EMBL" id="OR540300">
    <property type="protein sequence ID" value="WOL23311.1"/>
    <property type="molecule type" value="Genomic_DNA"/>
</dbReference>
<dbReference type="Pfam" id="PF01673">
    <property type="entry name" value="Herpes_env"/>
    <property type="match status" value="1"/>
</dbReference>
<evidence type="ECO:0000256" key="2">
    <source>
        <dbReference type="ARBA" id="ARBA00005235"/>
    </source>
</evidence>
<evidence type="ECO:0000256" key="9">
    <source>
        <dbReference type="SAM" id="MobiDB-lite"/>
    </source>
</evidence>
<comment type="similarity">
    <text evidence="2 8">Belongs to the herpesviridae UL32 protein family.</text>
</comment>
<feature type="region of interest" description="Disordered" evidence="9">
    <location>
        <begin position="391"/>
        <end position="442"/>
    </location>
</feature>
<dbReference type="GO" id="GO:0008270">
    <property type="term" value="F:zinc ion binding"/>
    <property type="evidence" value="ECO:0007669"/>
    <property type="project" value="UniProtKB-KW"/>
</dbReference>
<keyword evidence="4" id="KW-0479">Metal-binding</keyword>
<dbReference type="InterPro" id="IPR002597">
    <property type="entry name" value="Herpes_env"/>
</dbReference>
<feature type="region of interest" description="Disordered" evidence="9">
    <location>
        <begin position="243"/>
        <end position="320"/>
    </location>
</feature>
<accession>A0AAU0K6H1</accession>
<comment type="subcellular location">
    <subcellularLocation>
        <location evidence="8">Host cytoplasm</location>
    </subcellularLocation>
    <subcellularLocation>
        <location evidence="8">Host nucleus</location>
    </subcellularLocation>
</comment>
<keyword evidence="3 8" id="KW-1048">Host nucleus</keyword>
<evidence type="ECO:0000256" key="7">
    <source>
        <dbReference type="ARBA" id="ARBA00023200"/>
    </source>
</evidence>
<keyword evidence="6" id="KW-0862">Zinc</keyword>